<proteinExistence type="predicted"/>
<evidence type="ECO:0000313" key="4">
    <source>
        <dbReference type="EMBL" id="KAB6472846.1"/>
    </source>
</evidence>
<dbReference type="Proteomes" id="UP000468344">
    <property type="component" value="Unassembled WGS sequence"/>
</dbReference>
<dbReference type="Proteomes" id="UP000266497">
    <property type="component" value="Unassembled WGS sequence"/>
</dbReference>
<evidence type="ECO:0000256" key="2">
    <source>
        <dbReference type="SAM" id="MobiDB-lite"/>
    </source>
</evidence>
<organism evidence="6 7">
    <name type="scientific">Phocaeicola vulgatus</name>
    <name type="common">Bacteroides vulgatus</name>
    <dbReference type="NCBI Taxonomy" id="821"/>
    <lineage>
        <taxon>Bacteria</taxon>
        <taxon>Pseudomonadati</taxon>
        <taxon>Bacteroidota</taxon>
        <taxon>Bacteroidia</taxon>
        <taxon>Bacteroidales</taxon>
        <taxon>Bacteroidaceae</taxon>
        <taxon>Phocaeicola</taxon>
    </lineage>
</organism>
<feature type="compositionally biased region" description="Acidic residues" evidence="2">
    <location>
        <begin position="193"/>
        <end position="220"/>
    </location>
</feature>
<evidence type="ECO:0000313" key="5">
    <source>
        <dbReference type="EMBL" id="MDU0248310.1"/>
    </source>
</evidence>
<evidence type="ECO:0000313" key="3">
    <source>
        <dbReference type="EMBL" id="KAB6448075.1"/>
    </source>
</evidence>
<protein>
    <submittedName>
        <fullName evidence="6">Uncharacterized protein</fullName>
    </submittedName>
</protein>
<dbReference type="RefSeq" id="WP_117892982.1">
    <property type="nucleotide sequence ID" value="NZ_DAWEFW010000060.1"/>
</dbReference>
<feature type="region of interest" description="Disordered" evidence="2">
    <location>
        <begin position="190"/>
        <end position="233"/>
    </location>
</feature>
<dbReference type="Proteomes" id="UP000483142">
    <property type="component" value="Unassembled WGS sequence"/>
</dbReference>
<dbReference type="Proteomes" id="UP001181258">
    <property type="component" value="Unassembled WGS sequence"/>
</dbReference>
<reference evidence="6 7" key="1">
    <citation type="submission" date="2018-08" db="EMBL/GenBank/DDBJ databases">
        <title>A genome reference for cultivated species of the human gut microbiota.</title>
        <authorList>
            <person name="Zou Y."/>
            <person name="Xue W."/>
            <person name="Luo G."/>
        </authorList>
    </citation>
    <scope>NUCLEOTIDE SEQUENCE [LARGE SCALE GENOMIC DNA]</scope>
    <source>
        <strain evidence="6 7">AF25-30LB</strain>
    </source>
</reference>
<evidence type="ECO:0000256" key="1">
    <source>
        <dbReference type="SAM" id="Coils"/>
    </source>
</evidence>
<evidence type="ECO:0000313" key="6">
    <source>
        <dbReference type="EMBL" id="RGR38959.1"/>
    </source>
</evidence>
<evidence type="ECO:0000313" key="8">
    <source>
        <dbReference type="Proteomes" id="UP000468344"/>
    </source>
</evidence>
<dbReference type="EMBL" id="WDBZ01000048">
    <property type="protein sequence ID" value="KAB6448075.1"/>
    <property type="molecule type" value="Genomic_DNA"/>
</dbReference>
<name>A0A395UMP9_PHOVU</name>
<dbReference type="AlphaFoldDB" id="A0A395UMP9"/>
<keyword evidence="1" id="KW-0175">Coiled coil</keyword>
<accession>A0A395UMP9</accession>
<reference evidence="5" key="3">
    <citation type="submission" date="2023-10" db="EMBL/GenBank/DDBJ databases">
        <title>Genome of potential pathogenic bacteria in Crohn's disease.</title>
        <authorList>
            <person name="Rodriguez-Palacios A."/>
        </authorList>
    </citation>
    <scope>NUCLEOTIDE SEQUENCE</scope>
    <source>
        <strain evidence="5">CavFT-hAR107</strain>
    </source>
</reference>
<evidence type="ECO:0000313" key="7">
    <source>
        <dbReference type="Proteomes" id="UP000266497"/>
    </source>
</evidence>
<sequence>MITNDYEPEELQFVLPEVVKDTFPLELTFGNAENEKEIIKAVNEHFNVMFPENELAMRYMDNFEKDEIRKKYCELVEKELPSAEAELLSAKEEAKRLKANAEEALNSVSRQIKDYAAKVTEGTKEKKLPPTKTFRIALNGYYLFYSVINGRVLLVKAEKISSYDKSSLWAQEDRNRTAMMELFGLDFPAVEKPDDDDFDNEHDMIPDDSDDELGNEDDLNDALGCVDSDEEEN</sequence>
<reference evidence="8 9" key="2">
    <citation type="journal article" date="2019" name="Nat. Med.">
        <title>A library of human gut bacterial isolates paired with longitudinal multiomics data enables mechanistic microbiome research.</title>
        <authorList>
            <person name="Poyet M."/>
            <person name="Groussin M."/>
            <person name="Gibbons S.M."/>
            <person name="Avila-Pacheco J."/>
            <person name="Jiang X."/>
            <person name="Kearney S.M."/>
            <person name="Perrotta A.R."/>
            <person name="Berdy B."/>
            <person name="Zhao S."/>
            <person name="Lieberman T.D."/>
            <person name="Swanson P.K."/>
            <person name="Smith M."/>
            <person name="Roesemann S."/>
            <person name="Alexander J.E."/>
            <person name="Rich S.A."/>
            <person name="Livny J."/>
            <person name="Vlamakis H."/>
            <person name="Clish C."/>
            <person name="Bullock K."/>
            <person name="Deik A."/>
            <person name="Scott J."/>
            <person name="Pierce K.A."/>
            <person name="Xavier R.J."/>
            <person name="Alm E.J."/>
        </authorList>
    </citation>
    <scope>NUCLEOTIDE SEQUENCE [LARGE SCALE GENOMIC DNA]</scope>
    <source>
        <strain evidence="4 8">BIOML-A140</strain>
        <strain evidence="3 9">BIOML-A141</strain>
    </source>
</reference>
<dbReference type="EMBL" id="JAWDHD010000008">
    <property type="protein sequence ID" value="MDU0248310.1"/>
    <property type="molecule type" value="Genomic_DNA"/>
</dbReference>
<dbReference type="EMBL" id="WDBY01000049">
    <property type="protein sequence ID" value="KAB6472846.1"/>
    <property type="molecule type" value="Genomic_DNA"/>
</dbReference>
<dbReference type="EMBL" id="QRUD01000029">
    <property type="protein sequence ID" value="RGR38959.1"/>
    <property type="molecule type" value="Genomic_DNA"/>
</dbReference>
<comment type="caution">
    <text evidence="6">The sequence shown here is derived from an EMBL/GenBank/DDBJ whole genome shotgun (WGS) entry which is preliminary data.</text>
</comment>
<evidence type="ECO:0000313" key="9">
    <source>
        <dbReference type="Proteomes" id="UP000483142"/>
    </source>
</evidence>
<gene>
    <name evidence="6" type="ORF">DWY53_11295</name>
    <name evidence="4" type="ORF">GAZ06_19200</name>
    <name evidence="3" type="ORF">GAZ09_18870</name>
    <name evidence="5" type="ORF">RVY68_06300</name>
</gene>
<feature type="coiled-coil region" evidence="1">
    <location>
        <begin position="73"/>
        <end position="118"/>
    </location>
</feature>